<feature type="transmembrane region" description="Helical" evidence="5">
    <location>
        <begin position="134"/>
        <end position="167"/>
    </location>
</feature>
<keyword evidence="2 5" id="KW-0812">Transmembrane</keyword>
<organism evidence="6 7">
    <name type="scientific">Desulfurococcus amylolyticus (strain DSM 18924 / JCM 16383 / VKM B-2413 / 1221n)</name>
    <name type="common">Desulfurococcus kamchatkensis</name>
    <dbReference type="NCBI Taxonomy" id="490899"/>
    <lineage>
        <taxon>Archaea</taxon>
        <taxon>Thermoproteota</taxon>
        <taxon>Thermoprotei</taxon>
        <taxon>Desulfurococcales</taxon>
        <taxon>Desulfurococcaceae</taxon>
        <taxon>Desulfurococcus</taxon>
    </lineage>
</organism>
<dbReference type="EMBL" id="CP001140">
    <property type="protein sequence ID" value="ACL11086.1"/>
    <property type="molecule type" value="Genomic_DNA"/>
</dbReference>
<dbReference type="eggNOG" id="arCOG00237">
    <property type="taxonomic scope" value="Archaea"/>
</dbReference>
<evidence type="ECO:0000256" key="2">
    <source>
        <dbReference type="ARBA" id="ARBA00022692"/>
    </source>
</evidence>
<keyword evidence="3 5" id="KW-1133">Transmembrane helix</keyword>
<dbReference type="KEGG" id="dka:DKAM_0760"/>
<feature type="transmembrane region" description="Helical" evidence="5">
    <location>
        <begin position="34"/>
        <end position="58"/>
    </location>
</feature>
<feature type="transmembrane region" description="Helical" evidence="5">
    <location>
        <begin position="64"/>
        <end position="84"/>
    </location>
</feature>
<comment type="subcellular location">
    <subcellularLocation>
        <location evidence="1">Membrane</location>
        <topology evidence="1">Multi-pass membrane protein</topology>
    </subcellularLocation>
</comment>
<dbReference type="Pfam" id="PF00939">
    <property type="entry name" value="Na_sulph_symp"/>
    <property type="match status" value="1"/>
</dbReference>
<feature type="transmembrane region" description="Helical" evidence="5">
    <location>
        <begin position="219"/>
        <end position="241"/>
    </location>
</feature>
<dbReference type="AlphaFoldDB" id="B8D4Q5"/>
<dbReference type="GO" id="GO:0005886">
    <property type="term" value="C:plasma membrane"/>
    <property type="evidence" value="ECO:0007669"/>
    <property type="project" value="TreeGrafter"/>
</dbReference>
<proteinExistence type="predicted"/>
<dbReference type="STRING" id="490899.DKAM_0760"/>
<evidence type="ECO:0000313" key="7">
    <source>
        <dbReference type="Proteomes" id="UP000006903"/>
    </source>
</evidence>
<gene>
    <name evidence="6" type="ordered locus">DKAM_0760</name>
</gene>
<dbReference type="HOGENOM" id="CLU_1145179_0_0_2"/>
<evidence type="ECO:0000313" key="6">
    <source>
        <dbReference type="EMBL" id="ACL11086.1"/>
    </source>
</evidence>
<dbReference type="Proteomes" id="UP000006903">
    <property type="component" value="Chromosome"/>
</dbReference>
<protein>
    <submittedName>
        <fullName evidence="6">Anion transporter</fullName>
    </submittedName>
</protein>
<evidence type="ECO:0000256" key="4">
    <source>
        <dbReference type="ARBA" id="ARBA00023136"/>
    </source>
</evidence>
<dbReference type="InterPro" id="IPR001898">
    <property type="entry name" value="SLC13A/DASS"/>
</dbReference>
<accession>B8D4Q5</accession>
<feature type="transmembrane region" description="Helical" evidence="5">
    <location>
        <begin position="179"/>
        <end position="199"/>
    </location>
</feature>
<dbReference type="PANTHER" id="PTHR10283">
    <property type="entry name" value="SOLUTE CARRIER FAMILY 13 MEMBER"/>
    <property type="match status" value="1"/>
</dbReference>
<evidence type="ECO:0000256" key="1">
    <source>
        <dbReference type="ARBA" id="ARBA00004141"/>
    </source>
</evidence>
<keyword evidence="4 5" id="KW-0472">Membrane</keyword>
<reference evidence="6 7" key="1">
    <citation type="journal article" date="2009" name="J. Bacteriol.">
        <title>Complete genome sequence of the anaerobic, protein-degrading hyperthermophilic crenarchaeon Desulfurococcus kamchatkensis.</title>
        <authorList>
            <person name="Ravin N.V."/>
            <person name="Mardanov A.V."/>
            <person name="Beletsky A.V."/>
            <person name="Kublanov I.V."/>
            <person name="Kolganova T.V."/>
            <person name="Lebedinsky A.V."/>
            <person name="Chernyh N.A."/>
            <person name="Bonch-Osmolovskaya E.A."/>
            <person name="Skryabin K.G."/>
        </authorList>
    </citation>
    <scope>NUCLEOTIDE SEQUENCE [LARGE SCALE GENOMIC DNA]</scope>
    <source>
        <strain evidence="7">DSM 18924 / JCM 16383 / VKM B-2413 / 1221n</strain>
    </source>
</reference>
<sequence>MLYPPEREVKTVSREAIERELRSMGPLTLVQKRTIALMALAVILWLIEPLAVLLLSGQQWVLDWTYVVSLLVIMLFFMPGIGVLEAKQISELDWGVVFLVAGGLALGEGLRETGILKLIADSLKSPLQAYPPSLVSVIIAAISVLSITVICSITATSATMVPLAISVAKTLGMDPRTSAVVAVAAGLASCYAFLLPANTPPNAITYSYGYFKSYEMAKAGVIVILAGIALIIVIMPLVSLLI</sequence>
<dbReference type="GO" id="GO:0022857">
    <property type="term" value="F:transmembrane transporter activity"/>
    <property type="evidence" value="ECO:0007669"/>
    <property type="project" value="InterPro"/>
</dbReference>
<evidence type="ECO:0000256" key="3">
    <source>
        <dbReference type="ARBA" id="ARBA00022989"/>
    </source>
</evidence>
<evidence type="ECO:0000256" key="5">
    <source>
        <dbReference type="SAM" id="Phobius"/>
    </source>
</evidence>
<name>B8D4Q5_DESA1</name>